<dbReference type="Gene3D" id="3.30.450.60">
    <property type="match status" value="1"/>
</dbReference>
<dbReference type="PROSITE" id="PS51072">
    <property type="entry name" value="MHD"/>
    <property type="match status" value="1"/>
</dbReference>
<dbReference type="SUPFAM" id="SSF64356">
    <property type="entry name" value="SNARE-like"/>
    <property type="match status" value="2"/>
</dbReference>
<dbReference type="Proteomes" id="UP000023152">
    <property type="component" value="Unassembled WGS sequence"/>
</dbReference>
<organism evidence="6 7">
    <name type="scientific">Reticulomyxa filosa</name>
    <dbReference type="NCBI Taxonomy" id="46433"/>
    <lineage>
        <taxon>Eukaryota</taxon>
        <taxon>Sar</taxon>
        <taxon>Rhizaria</taxon>
        <taxon>Retaria</taxon>
        <taxon>Foraminifera</taxon>
        <taxon>Monothalamids</taxon>
        <taxon>Reticulomyxidae</taxon>
        <taxon>Reticulomyxa</taxon>
    </lineage>
</organism>
<dbReference type="SUPFAM" id="SSF49447">
    <property type="entry name" value="Second domain of Mu2 adaptin subunit (ap50) of ap2 adaptor"/>
    <property type="match status" value="1"/>
</dbReference>
<dbReference type="GO" id="GO:0030131">
    <property type="term" value="C:clathrin adaptor complex"/>
    <property type="evidence" value="ECO:0007669"/>
    <property type="project" value="InterPro"/>
</dbReference>
<evidence type="ECO:0000256" key="1">
    <source>
        <dbReference type="ARBA" id="ARBA00004308"/>
    </source>
</evidence>
<dbReference type="AlphaFoldDB" id="X6M7A9"/>
<evidence type="ECO:0000313" key="6">
    <source>
        <dbReference type="EMBL" id="ETO09531.1"/>
    </source>
</evidence>
<keyword evidence="4" id="KW-0472">Membrane</keyword>
<evidence type="ECO:0000256" key="3">
    <source>
        <dbReference type="ARBA" id="ARBA00022927"/>
    </source>
</evidence>
<comment type="caution">
    <text evidence="6">The sequence shown here is derived from an EMBL/GenBank/DDBJ whole genome shotgun (WGS) entry which is preliminary data.</text>
</comment>
<dbReference type="GO" id="GO:0006886">
    <property type="term" value="P:intracellular protein transport"/>
    <property type="evidence" value="ECO:0007669"/>
    <property type="project" value="InterPro"/>
</dbReference>
<keyword evidence="7" id="KW-1185">Reference proteome</keyword>
<reference evidence="6 7" key="1">
    <citation type="journal article" date="2013" name="Curr. Biol.">
        <title>The Genome of the Foraminiferan Reticulomyxa filosa.</title>
        <authorList>
            <person name="Glockner G."/>
            <person name="Hulsmann N."/>
            <person name="Schleicher M."/>
            <person name="Noegel A.A."/>
            <person name="Eichinger L."/>
            <person name="Gallinger C."/>
            <person name="Pawlowski J."/>
            <person name="Sierra R."/>
            <person name="Euteneuer U."/>
            <person name="Pillet L."/>
            <person name="Moustafa A."/>
            <person name="Platzer M."/>
            <person name="Groth M."/>
            <person name="Szafranski K."/>
            <person name="Schliwa M."/>
        </authorList>
    </citation>
    <scope>NUCLEOTIDE SEQUENCE [LARGE SCALE GENOMIC DNA]</scope>
</reference>
<keyword evidence="3" id="KW-0653">Protein transport</keyword>
<dbReference type="EMBL" id="ASPP01024019">
    <property type="protein sequence ID" value="ETO09531.1"/>
    <property type="molecule type" value="Genomic_DNA"/>
</dbReference>
<sequence length="267" mass="31056">MKCVYVKKKVKIENRVFFLMLDRSSFMFVKYDDLVVVALTRKNANANLVFAFLYELIDVFRVKQTKKITLKRQIILMGRKLGIFLLTKKKKKKVTYFEGEFNEQALRSNFVLVYELLDEVMDHGYPQIVSVDLLKQYIHQGSAKQVQSSNQADANRETRELTTAITGTIPWRQEGKYMYQTNEVYLDVVEEVHAIVNQQGKELSCYCNGKIMMKSSLSGMPICRFGLNDKAVRLTRYDQDKTIMFTPPDGEFELMAYRINKVALPFS</sequence>
<dbReference type="PRINTS" id="PR00314">
    <property type="entry name" value="CLATHRINADPT"/>
</dbReference>
<accession>X6M7A9</accession>
<evidence type="ECO:0000256" key="2">
    <source>
        <dbReference type="ARBA" id="ARBA00022448"/>
    </source>
</evidence>
<protein>
    <recommendedName>
        <fullName evidence="5">MHD domain-containing protein</fullName>
    </recommendedName>
</protein>
<name>X6M7A9_RETFI</name>
<evidence type="ECO:0000256" key="4">
    <source>
        <dbReference type="ARBA" id="ARBA00023136"/>
    </source>
</evidence>
<dbReference type="OrthoDB" id="10259133at2759"/>
<dbReference type="InterPro" id="IPR028565">
    <property type="entry name" value="MHD"/>
</dbReference>
<dbReference type="InterPro" id="IPR001392">
    <property type="entry name" value="Clathrin_mu"/>
</dbReference>
<dbReference type="OMA" id="SYAWIQY"/>
<proteinExistence type="predicted"/>
<dbReference type="Gene3D" id="2.60.40.1170">
    <property type="entry name" value="Mu homology domain, subdomain B"/>
    <property type="match status" value="1"/>
</dbReference>
<dbReference type="InterPro" id="IPR036168">
    <property type="entry name" value="AP2_Mu_C_sf"/>
</dbReference>
<dbReference type="PANTHER" id="PTHR10529">
    <property type="entry name" value="AP COMPLEX SUBUNIT MU"/>
    <property type="match status" value="1"/>
</dbReference>
<feature type="domain" description="MHD" evidence="5">
    <location>
        <begin position="181"/>
        <end position="267"/>
    </location>
</feature>
<dbReference type="InterPro" id="IPR050431">
    <property type="entry name" value="Adaptor_comp_med_subunit"/>
</dbReference>
<evidence type="ECO:0000259" key="5">
    <source>
        <dbReference type="PROSITE" id="PS51072"/>
    </source>
</evidence>
<dbReference type="InterPro" id="IPR011012">
    <property type="entry name" value="Longin-like_dom_sf"/>
</dbReference>
<dbReference type="GO" id="GO:0012505">
    <property type="term" value="C:endomembrane system"/>
    <property type="evidence" value="ECO:0007669"/>
    <property type="project" value="UniProtKB-SubCell"/>
</dbReference>
<keyword evidence="2" id="KW-0813">Transport</keyword>
<comment type="subcellular location">
    <subcellularLocation>
        <location evidence="1">Endomembrane system</location>
    </subcellularLocation>
</comment>
<feature type="non-terminal residue" evidence="6">
    <location>
        <position position="267"/>
    </location>
</feature>
<dbReference type="GO" id="GO:0016192">
    <property type="term" value="P:vesicle-mediated transport"/>
    <property type="evidence" value="ECO:0007669"/>
    <property type="project" value="InterPro"/>
</dbReference>
<dbReference type="Pfam" id="PF00928">
    <property type="entry name" value="Adap_comp_sub"/>
    <property type="match status" value="1"/>
</dbReference>
<gene>
    <name evidence="6" type="ORF">RFI_27848</name>
</gene>
<evidence type="ECO:0000313" key="7">
    <source>
        <dbReference type="Proteomes" id="UP000023152"/>
    </source>
</evidence>